<dbReference type="Proteomes" id="UP000292039">
    <property type="component" value="Unassembled WGS sequence"/>
</dbReference>
<organism evidence="9 10">
    <name type="scientific">Kerstersia gyiorum</name>
    <dbReference type="NCBI Taxonomy" id="206506"/>
    <lineage>
        <taxon>Bacteria</taxon>
        <taxon>Pseudomonadati</taxon>
        <taxon>Pseudomonadota</taxon>
        <taxon>Betaproteobacteria</taxon>
        <taxon>Burkholderiales</taxon>
        <taxon>Alcaligenaceae</taxon>
        <taxon>Kerstersia</taxon>
    </lineage>
</organism>
<keyword evidence="6" id="KW-0472">Membrane</keyword>
<accession>A0A4V2EZR0</accession>
<dbReference type="AlphaFoldDB" id="A0A4V2EZR0"/>
<keyword evidence="8" id="KW-0732">Signal</keyword>
<feature type="signal peptide" evidence="8">
    <location>
        <begin position="1"/>
        <end position="26"/>
    </location>
</feature>
<keyword evidence="4" id="KW-1134">Transmembrane beta strand</keyword>
<dbReference type="GO" id="GO:0015288">
    <property type="term" value="F:porin activity"/>
    <property type="evidence" value="ECO:0007669"/>
    <property type="project" value="TreeGrafter"/>
</dbReference>
<dbReference type="InterPro" id="IPR003423">
    <property type="entry name" value="OMP_efflux"/>
</dbReference>
<dbReference type="GO" id="GO:0015562">
    <property type="term" value="F:efflux transmembrane transporter activity"/>
    <property type="evidence" value="ECO:0007669"/>
    <property type="project" value="InterPro"/>
</dbReference>
<reference evidence="9 10" key="1">
    <citation type="submission" date="2019-02" db="EMBL/GenBank/DDBJ databases">
        <title>Genomic Encyclopedia of Type Strains, Phase IV (KMG-IV): sequencing the most valuable type-strain genomes for metagenomic binning, comparative biology and taxonomic classification.</title>
        <authorList>
            <person name="Goeker M."/>
        </authorList>
    </citation>
    <scope>NUCLEOTIDE SEQUENCE [LARGE SCALE GENOMIC DNA]</scope>
    <source>
        <strain evidence="9 10">DSM 16618</strain>
    </source>
</reference>
<evidence type="ECO:0000256" key="4">
    <source>
        <dbReference type="ARBA" id="ARBA00022452"/>
    </source>
</evidence>
<evidence type="ECO:0000256" key="7">
    <source>
        <dbReference type="ARBA" id="ARBA00023237"/>
    </source>
</evidence>
<keyword evidence="5" id="KW-0812">Transmembrane</keyword>
<evidence type="ECO:0000256" key="1">
    <source>
        <dbReference type="ARBA" id="ARBA00004442"/>
    </source>
</evidence>
<comment type="caution">
    <text evidence="9">The sequence shown here is derived from an EMBL/GenBank/DDBJ whole genome shotgun (WGS) entry which is preliminary data.</text>
</comment>
<evidence type="ECO:0000256" key="8">
    <source>
        <dbReference type="SAM" id="SignalP"/>
    </source>
</evidence>
<keyword evidence="7" id="KW-0998">Cell outer membrane</keyword>
<sequence length="488" mass="52868">MPASWSLRYAFFSVFATYVFVTPAHAETLAPPEVVPAAPATVMTPMAGSGAQGGIDAVWSTLAPEGGAHWEAAAGPQEGMDMLSAVRQTVEGHPSVRNAVSNLQRSEEYIGVARAAYYPQIKGGLSSELSNRDIGRFENKRVQKLSVSASQMLYDFGKVRSNVDQAQAGQAVARARLLATVDQMGREAAQSFIEVQRYEALTRIADEQIRGVAAIARLAKERRALGASTLSDEVQAQSREDAARATSVQMVSQWERWRANLRNLLGQQQTPEVEGEVPLGFSGACQVGEPNWQAIPSVMLALAEQREAEAALDGAAAQTLPTISLEGSASRALNVSNSDSRNDATVGLNFSMPFYQGGGLQAQKRAASHGLQAAQAANANAMRTVTQGLLDAREQALGYELRAPILAQRTQSSRQTRDLYRQQYLDLGTRTLLDLLNAEQEFHQSKVEVVNNMYDLYRLQLDCLFYTGQVRSVFGLDGSTIAGVEIQP</sequence>
<dbReference type="PANTHER" id="PTHR30026:SF22">
    <property type="entry name" value="OUTER MEMBRANE EFFLUX PROTEIN"/>
    <property type="match status" value="1"/>
</dbReference>
<dbReference type="EMBL" id="SGWZ01000004">
    <property type="protein sequence ID" value="RZS67360.1"/>
    <property type="molecule type" value="Genomic_DNA"/>
</dbReference>
<dbReference type="GO" id="GO:1990281">
    <property type="term" value="C:efflux pump complex"/>
    <property type="evidence" value="ECO:0007669"/>
    <property type="project" value="TreeGrafter"/>
</dbReference>
<name>A0A4V2EZR0_9BURK</name>
<keyword evidence="3" id="KW-0813">Transport</keyword>
<dbReference type="GO" id="GO:0009279">
    <property type="term" value="C:cell outer membrane"/>
    <property type="evidence" value="ECO:0007669"/>
    <property type="project" value="UniProtKB-SubCell"/>
</dbReference>
<dbReference type="Gene3D" id="1.20.1600.10">
    <property type="entry name" value="Outer membrane efflux proteins (OEP)"/>
    <property type="match status" value="1"/>
</dbReference>
<comment type="subcellular location">
    <subcellularLocation>
        <location evidence="1">Cell outer membrane</location>
    </subcellularLocation>
</comment>
<evidence type="ECO:0000313" key="10">
    <source>
        <dbReference type="Proteomes" id="UP000292039"/>
    </source>
</evidence>
<evidence type="ECO:0000256" key="6">
    <source>
        <dbReference type="ARBA" id="ARBA00023136"/>
    </source>
</evidence>
<dbReference type="PANTHER" id="PTHR30026">
    <property type="entry name" value="OUTER MEMBRANE PROTEIN TOLC"/>
    <property type="match status" value="1"/>
</dbReference>
<dbReference type="Pfam" id="PF02321">
    <property type="entry name" value="OEP"/>
    <property type="match status" value="2"/>
</dbReference>
<evidence type="ECO:0000256" key="2">
    <source>
        <dbReference type="ARBA" id="ARBA00007613"/>
    </source>
</evidence>
<proteinExistence type="inferred from homology"/>
<dbReference type="InterPro" id="IPR010130">
    <property type="entry name" value="T1SS_OMP_TolC"/>
</dbReference>
<feature type="chain" id="PRO_5020862719" evidence="8">
    <location>
        <begin position="27"/>
        <end position="488"/>
    </location>
</feature>
<dbReference type="NCBIfam" id="TIGR01844">
    <property type="entry name" value="type_I_sec_TolC"/>
    <property type="match status" value="1"/>
</dbReference>
<evidence type="ECO:0000313" key="9">
    <source>
        <dbReference type="EMBL" id="RZS67360.1"/>
    </source>
</evidence>
<comment type="similarity">
    <text evidence="2">Belongs to the outer membrane factor (OMF) (TC 1.B.17) family.</text>
</comment>
<protein>
    <submittedName>
        <fullName evidence="9">Adhesin transport system outer membrane protein</fullName>
    </submittedName>
</protein>
<gene>
    <name evidence="9" type="ORF">EV679_2579</name>
</gene>
<dbReference type="InterPro" id="IPR051906">
    <property type="entry name" value="TolC-like"/>
</dbReference>
<dbReference type="SUPFAM" id="SSF56954">
    <property type="entry name" value="Outer membrane efflux proteins (OEP)"/>
    <property type="match status" value="1"/>
</dbReference>
<evidence type="ECO:0000256" key="3">
    <source>
        <dbReference type="ARBA" id="ARBA00022448"/>
    </source>
</evidence>
<evidence type="ECO:0000256" key="5">
    <source>
        <dbReference type="ARBA" id="ARBA00022692"/>
    </source>
</evidence>